<evidence type="ECO:0000256" key="3">
    <source>
        <dbReference type="ARBA" id="ARBA00022989"/>
    </source>
</evidence>
<keyword evidence="3 5" id="KW-1133">Transmembrane helix</keyword>
<dbReference type="EMBL" id="CP047476">
    <property type="protein sequence ID" value="QIA64896.1"/>
    <property type="molecule type" value="Genomic_DNA"/>
</dbReference>
<dbReference type="GO" id="GO:0032259">
    <property type="term" value="P:methylation"/>
    <property type="evidence" value="ECO:0007669"/>
    <property type="project" value="UniProtKB-KW"/>
</dbReference>
<comment type="subcellular location">
    <subcellularLocation>
        <location evidence="1">Endomembrane system</location>
        <topology evidence="1">Multi-pass membrane protein</topology>
    </subcellularLocation>
</comment>
<feature type="transmembrane region" description="Helical" evidence="5">
    <location>
        <begin position="41"/>
        <end position="59"/>
    </location>
</feature>
<dbReference type="GO" id="GO:0008168">
    <property type="term" value="F:methyltransferase activity"/>
    <property type="evidence" value="ECO:0007669"/>
    <property type="project" value="UniProtKB-KW"/>
</dbReference>
<sequence length="155" mass="17459">MKKVQRALNNKVPPPLVAALCIWPVLFSANYSLSSLRVDRVLASLLLLAAIAIAVLALLEFRKLKTTVNPLEFDNVNQLVVSGIFNFSRNPMYLSLLIVIIATAVAFHAYGVGVIMAGIFWLYMIQFQIKPEEAFLKQHFGSEYTAYSQVVRRWL</sequence>
<evidence type="ECO:0000256" key="4">
    <source>
        <dbReference type="ARBA" id="ARBA00023136"/>
    </source>
</evidence>
<keyword evidence="6" id="KW-0489">Methyltransferase</keyword>
<dbReference type="KEGG" id="vas:GT360_15125"/>
<evidence type="ECO:0000313" key="6">
    <source>
        <dbReference type="EMBL" id="QIA64896.1"/>
    </source>
</evidence>
<dbReference type="RefSeq" id="WP_164649796.1">
    <property type="nucleotide sequence ID" value="NZ_CP047476.1"/>
</dbReference>
<evidence type="ECO:0000256" key="5">
    <source>
        <dbReference type="SAM" id="Phobius"/>
    </source>
</evidence>
<dbReference type="GO" id="GO:0012505">
    <property type="term" value="C:endomembrane system"/>
    <property type="evidence" value="ECO:0007669"/>
    <property type="project" value="UniProtKB-SubCell"/>
</dbReference>
<dbReference type="AlphaFoldDB" id="A0A7Z2T5W8"/>
<keyword evidence="2 5" id="KW-0812">Transmembrane</keyword>
<protein>
    <submittedName>
        <fullName evidence="6">Isoprenylcysteine carboxylmethyltransferase family protein</fullName>
    </submittedName>
</protein>
<keyword evidence="7" id="KW-1185">Reference proteome</keyword>
<evidence type="ECO:0000256" key="1">
    <source>
        <dbReference type="ARBA" id="ARBA00004127"/>
    </source>
</evidence>
<accession>A0A7Z2T5W8</accession>
<dbReference type="PANTHER" id="PTHR12714:SF9">
    <property type="entry name" value="PROTEIN-S-ISOPRENYLCYSTEINE O-METHYLTRANSFERASE"/>
    <property type="match status" value="1"/>
</dbReference>
<proteinExistence type="predicted"/>
<feature type="transmembrane region" description="Helical" evidence="5">
    <location>
        <begin position="93"/>
        <end position="123"/>
    </location>
</feature>
<organism evidence="6 7">
    <name type="scientific">Vibrio astriarenae</name>
    <dbReference type="NCBI Taxonomy" id="1481923"/>
    <lineage>
        <taxon>Bacteria</taxon>
        <taxon>Pseudomonadati</taxon>
        <taxon>Pseudomonadota</taxon>
        <taxon>Gammaproteobacteria</taxon>
        <taxon>Vibrionales</taxon>
        <taxon>Vibrionaceae</taxon>
        <taxon>Vibrio</taxon>
    </lineage>
</organism>
<evidence type="ECO:0000256" key="2">
    <source>
        <dbReference type="ARBA" id="ARBA00022692"/>
    </source>
</evidence>
<dbReference type="Proteomes" id="UP000464262">
    <property type="component" value="Chromosome 2"/>
</dbReference>
<gene>
    <name evidence="6" type="ORF">GT360_15125</name>
</gene>
<reference evidence="6 7" key="1">
    <citation type="submission" date="2020-01" db="EMBL/GenBank/DDBJ databases">
        <title>Whole genome and functional gene identification of agarase of Vibrio HN897.</title>
        <authorList>
            <person name="Liu Y."/>
            <person name="Zhao Z."/>
        </authorList>
    </citation>
    <scope>NUCLEOTIDE SEQUENCE [LARGE SCALE GENOMIC DNA]</scope>
    <source>
        <strain evidence="6 7">HN897</strain>
    </source>
</reference>
<keyword evidence="6" id="KW-0808">Transferase</keyword>
<name>A0A7Z2T5W8_9VIBR</name>
<evidence type="ECO:0000313" key="7">
    <source>
        <dbReference type="Proteomes" id="UP000464262"/>
    </source>
</evidence>
<dbReference type="Gene3D" id="1.20.120.1630">
    <property type="match status" value="1"/>
</dbReference>
<dbReference type="Pfam" id="PF04191">
    <property type="entry name" value="PEMT"/>
    <property type="match status" value="1"/>
</dbReference>
<feature type="transmembrane region" description="Helical" evidence="5">
    <location>
        <begin position="12"/>
        <end position="29"/>
    </location>
</feature>
<dbReference type="PANTHER" id="PTHR12714">
    <property type="entry name" value="PROTEIN-S ISOPRENYLCYSTEINE O-METHYLTRANSFERASE"/>
    <property type="match status" value="1"/>
</dbReference>
<dbReference type="InterPro" id="IPR007318">
    <property type="entry name" value="Phopholipid_MeTrfase"/>
</dbReference>
<keyword evidence="4 5" id="KW-0472">Membrane</keyword>